<organism evidence="2">
    <name type="scientific">bioreactor metagenome</name>
    <dbReference type="NCBI Taxonomy" id="1076179"/>
    <lineage>
        <taxon>unclassified sequences</taxon>
        <taxon>metagenomes</taxon>
        <taxon>ecological metagenomes</taxon>
    </lineage>
</organism>
<proteinExistence type="predicted"/>
<protein>
    <submittedName>
        <fullName evidence="2">Uncharacterized protein</fullName>
    </submittedName>
</protein>
<reference evidence="2" key="1">
    <citation type="submission" date="2019-08" db="EMBL/GenBank/DDBJ databases">
        <authorList>
            <person name="Kucharzyk K."/>
            <person name="Murdoch R.W."/>
            <person name="Higgins S."/>
            <person name="Loffler F."/>
        </authorList>
    </citation>
    <scope>NUCLEOTIDE SEQUENCE</scope>
</reference>
<feature type="transmembrane region" description="Helical" evidence="1">
    <location>
        <begin position="104"/>
        <end position="127"/>
    </location>
</feature>
<keyword evidence="1" id="KW-0472">Membrane</keyword>
<keyword evidence="1" id="KW-0812">Transmembrane</keyword>
<dbReference type="EMBL" id="VSSQ01050833">
    <property type="protein sequence ID" value="MPN04913.1"/>
    <property type="molecule type" value="Genomic_DNA"/>
</dbReference>
<keyword evidence="1" id="KW-1133">Transmembrane helix</keyword>
<sequence length="134" mass="14540">MIWSVFVVVGETSSTTTFFVTVVVVVVVFTFFCTGLFCVVVTFDGAVLAVEAGVVETFFSCWSNTPATSLSGTAALTSSKVTHEIPMKRASADNDRRTTPAIDVFFLIKMLIFLSLLIVNELFNLLANKGEIPN</sequence>
<evidence type="ECO:0000313" key="2">
    <source>
        <dbReference type="EMBL" id="MPN04913.1"/>
    </source>
</evidence>
<dbReference type="AlphaFoldDB" id="A0A645EWN8"/>
<name>A0A645EWN8_9ZZZZ</name>
<feature type="transmembrane region" description="Helical" evidence="1">
    <location>
        <begin position="18"/>
        <end position="43"/>
    </location>
</feature>
<gene>
    <name evidence="2" type="ORF">SDC9_152161</name>
</gene>
<evidence type="ECO:0000256" key="1">
    <source>
        <dbReference type="SAM" id="Phobius"/>
    </source>
</evidence>
<accession>A0A645EWN8</accession>
<comment type="caution">
    <text evidence="2">The sequence shown here is derived from an EMBL/GenBank/DDBJ whole genome shotgun (WGS) entry which is preliminary data.</text>
</comment>